<evidence type="ECO:0000259" key="1">
    <source>
        <dbReference type="PROSITE" id="PS50994"/>
    </source>
</evidence>
<dbReference type="InterPro" id="IPR012337">
    <property type="entry name" value="RNaseH-like_sf"/>
</dbReference>
<dbReference type="Proteomes" id="UP001455709">
    <property type="component" value="Unassembled WGS sequence"/>
</dbReference>
<dbReference type="InterPro" id="IPR001584">
    <property type="entry name" value="Integrase_cat-core"/>
</dbReference>
<evidence type="ECO:0000313" key="3">
    <source>
        <dbReference type="Proteomes" id="UP001455709"/>
    </source>
</evidence>
<accession>A0ABV0FHR1</accession>
<comment type="caution">
    <text evidence="2">The sequence shown here is derived from an EMBL/GenBank/DDBJ whole genome shotgun (WGS) entry which is preliminary data.</text>
</comment>
<dbReference type="Pfam" id="PF09299">
    <property type="entry name" value="Mu-transpos_C"/>
    <property type="match status" value="1"/>
</dbReference>
<reference evidence="2 3" key="1">
    <citation type="submission" date="2024-05" db="EMBL/GenBank/DDBJ databases">
        <authorList>
            <person name="De Oliveira J.P."/>
            <person name="Noriler S.A."/>
            <person name="De Oliveira A.G."/>
            <person name="Sipoli D.S."/>
        </authorList>
    </citation>
    <scope>NUCLEOTIDE SEQUENCE [LARGE SCALE GENOMIC DNA]</scope>
    <source>
        <strain evidence="2 3">LABIM189</strain>
    </source>
</reference>
<protein>
    <submittedName>
        <fullName evidence="2">Mu transposase C-terminal domain-containing protein</fullName>
    </submittedName>
</protein>
<dbReference type="PROSITE" id="PS50994">
    <property type="entry name" value="INTEGRASE"/>
    <property type="match status" value="1"/>
</dbReference>
<sequence>MSQTHSPKTGMRFIIHGCEFEITYVAHGWVRYAGTIGGKPYRIPYERFVEMQGSGSLQIQPQESARISAEGHALKISEQTEEETRATIRRARYVEAAIAQLTHPRSTKLLTAFIPALASQLEDATPPNPRTVCLWVKKYFDAGRIANAFVSQKHKRGNRTLRFPPDVEILITEGIQQIYLQPERRDCKDVLAFVVGKLAEQGVLTKGGTSLRIPTLRTIQRRVKALDPYIVARARKGKEAAERIARAAGRQVISPRPMFLVQIDTHYLDITLRDPDTGEVIGRPYLVCIIDVHTRVVVGVYISMLPPSATTTLAAVKDMLTRLGRGLPGGVPVKIIPDNGVEFKNSAFVRLCARLGIIINPAEIRDPNDKPHIESFFRTLTYFLVQKCAGTTFSNPAARGDYDSHRKAALILEKLIEYINEWIDNVYHQTIHTRTGRAPILAWKDATQNWEAPIFEPEEVDAIARRPETRTIHRGRVVVDHIEYFSHALATLEALKETRVTVLINELDLHEVYIEHPSERGVLIRAESTNPDYTHGLTWYEHQEAQKHKAALTESDRQRLGPYCDLLARWTLFQKIQADSTLARRQIARLTNGKGRQQPQIPAAPIEALSPLFLEQQQTIASVLPGQPSPQLPLLPGDLPSAPAGNAATSYEVIDLE</sequence>
<feature type="domain" description="Integrase catalytic" evidence="1">
    <location>
        <begin position="253"/>
        <end position="447"/>
    </location>
</feature>
<dbReference type="SUPFAM" id="SSF53098">
    <property type="entry name" value="Ribonuclease H-like"/>
    <property type="match status" value="1"/>
</dbReference>
<dbReference type="RefSeq" id="WP_347372096.1">
    <property type="nucleotide sequence ID" value="NZ_JBDOJC010000001.1"/>
</dbReference>
<gene>
    <name evidence="2" type="ORF">ABGV49_21470</name>
</gene>
<dbReference type="EMBL" id="JBDOJC010000001">
    <property type="protein sequence ID" value="MEO2219631.1"/>
    <property type="molecule type" value="Genomic_DNA"/>
</dbReference>
<evidence type="ECO:0000313" key="2">
    <source>
        <dbReference type="EMBL" id="MEO2219631.1"/>
    </source>
</evidence>
<dbReference type="InterPro" id="IPR036397">
    <property type="entry name" value="RNaseH_sf"/>
</dbReference>
<keyword evidence="3" id="KW-1185">Reference proteome</keyword>
<proteinExistence type="predicted"/>
<organism evidence="2 3">
    <name type="scientific">Chromobacterium vaccinii</name>
    <dbReference type="NCBI Taxonomy" id="1108595"/>
    <lineage>
        <taxon>Bacteria</taxon>
        <taxon>Pseudomonadati</taxon>
        <taxon>Pseudomonadota</taxon>
        <taxon>Betaproteobacteria</taxon>
        <taxon>Neisseriales</taxon>
        <taxon>Chromobacteriaceae</taxon>
        <taxon>Chromobacterium</taxon>
    </lineage>
</organism>
<dbReference type="InterPro" id="IPR015378">
    <property type="entry name" value="Transposase-like_Mu_C"/>
</dbReference>
<dbReference type="Gene3D" id="3.30.420.10">
    <property type="entry name" value="Ribonuclease H-like superfamily/Ribonuclease H"/>
    <property type="match status" value="1"/>
</dbReference>
<name>A0ABV0FHR1_9NEIS</name>